<protein>
    <submittedName>
        <fullName evidence="6">TetR family transcriptional regulator</fullName>
    </submittedName>
</protein>
<dbReference type="RefSeq" id="WP_212998952.1">
    <property type="nucleotide sequence ID" value="NZ_BAAATW010000015.1"/>
</dbReference>
<proteinExistence type="predicted"/>
<gene>
    <name evidence="6" type="ORF">Aco04nite_42340</name>
</gene>
<evidence type="ECO:0000256" key="1">
    <source>
        <dbReference type="ARBA" id="ARBA00023015"/>
    </source>
</evidence>
<evidence type="ECO:0000313" key="7">
    <source>
        <dbReference type="Proteomes" id="UP000680865"/>
    </source>
</evidence>
<dbReference type="PRINTS" id="PR00455">
    <property type="entry name" value="HTHTETR"/>
</dbReference>
<evidence type="ECO:0000259" key="5">
    <source>
        <dbReference type="PROSITE" id="PS50977"/>
    </source>
</evidence>
<dbReference type="Proteomes" id="UP000680865">
    <property type="component" value="Unassembled WGS sequence"/>
</dbReference>
<dbReference type="GO" id="GO:0000976">
    <property type="term" value="F:transcription cis-regulatory region binding"/>
    <property type="evidence" value="ECO:0007669"/>
    <property type="project" value="TreeGrafter"/>
</dbReference>
<dbReference type="Gene3D" id="1.10.357.10">
    <property type="entry name" value="Tetracycline Repressor, domain 2"/>
    <property type="match status" value="1"/>
</dbReference>
<dbReference type="GO" id="GO:0003700">
    <property type="term" value="F:DNA-binding transcription factor activity"/>
    <property type="evidence" value="ECO:0007669"/>
    <property type="project" value="TreeGrafter"/>
</dbReference>
<keyword evidence="2 4" id="KW-0238">DNA-binding</keyword>
<name>A0A919SLY4_9ACTN</name>
<dbReference type="InterPro" id="IPR009057">
    <property type="entry name" value="Homeodomain-like_sf"/>
</dbReference>
<accession>A0A919SLY4</accession>
<dbReference type="Pfam" id="PF00440">
    <property type="entry name" value="TetR_N"/>
    <property type="match status" value="1"/>
</dbReference>
<dbReference type="PANTHER" id="PTHR30055">
    <property type="entry name" value="HTH-TYPE TRANSCRIPTIONAL REGULATOR RUTR"/>
    <property type="match status" value="1"/>
</dbReference>
<keyword evidence="1" id="KW-0805">Transcription regulation</keyword>
<comment type="caution">
    <text evidence="6">The sequence shown here is derived from an EMBL/GenBank/DDBJ whole genome shotgun (WGS) entry which is preliminary data.</text>
</comment>
<dbReference type="PROSITE" id="PS50977">
    <property type="entry name" value="HTH_TETR_2"/>
    <property type="match status" value="1"/>
</dbReference>
<reference evidence="6" key="1">
    <citation type="submission" date="2021-03" db="EMBL/GenBank/DDBJ databases">
        <title>Whole genome shotgun sequence of Actinoplanes consettensis NBRC 14913.</title>
        <authorList>
            <person name="Komaki H."/>
            <person name="Tamura T."/>
        </authorList>
    </citation>
    <scope>NUCLEOTIDE SEQUENCE</scope>
    <source>
        <strain evidence="6">NBRC 14913</strain>
    </source>
</reference>
<dbReference type="SUPFAM" id="SSF46689">
    <property type="entry name" value="Homeodomain-like"/>
    <property type="match status" value="1"/>
</dbReference>
<sequence>MAEPGLRDLKKARTRRLIADTAARLFAERGYERVTVSEIARAAEVADQTLYNYFPTKEQLVTDREQQIQQQLSELIRSRPAGTTPAVAIRDYVLQAVSAMRDMPQESARGTLGYLAIISPAINRLALEVADRQAAALAAAIGETSPVPPEIARLQGIALAGVFRIFLSESGRRAHEGQTLTEIADALGPELGNILTELDRWLTPAPA</sequence>
<dbReference type="InterPro" id="IPR050109">
    <property type="entry name" value="HTH-type_TetR-like_transc_reg"/>
</dbReference>
<feature type="DNA-binding region" description="H-T-H motif" evidence="4">
    <location>
        <begin position="35"/>
        <end position="54"/>
    </location>
</feature>
<keyword evidence="7" id="KW-1185">Reference proteome</keyword>
<evidence type="ECO:0000256" key="3">
    <source>
        <dbReference type="ARBA" id="ARBA00023163"/>
    </source>
</evidence>
<evidence type="ECO:0000313" key="6">
    <source>
        <dbReference type="EMBL" id="GIM74842.1"/>
    </source>
</evidence>
<dbReference type="AlphaFoldDB" id="A0A919SLY4"/>
<dbReference type="PANTHER" id="PTHR30055:SF234">
    <property type="entry name" value="HTH-TYPE TRANSCRIPTIONAL REGULATOR BETI"/>
    <property type="match status" value="1"/>
</dbReference>
<keyword evidence="3" id="KW-0804">Transcription</keyword>
<dbReference type="EMBL" id="BOQP01000021">
    <property type="protein sequence ID" value="GIM74842.1"/>
    <property type="molecule type" value="Genomic_DNA"/>
</dbReference>
<feature type="domain" description="HTH tetR-type" evidence="5">
    <location>
        <begin position="12"/>
        <end position="72"/>
    </location>
</feature>
<dbReference type="InterPro" id="IPR001647">
    <property type="entry name" value="HTH_TetR"/>
</dbReference>
<evidence type="ECO:0000256" key="2">
    <source>
        <dbReference type="ARBA" id="ARBA00023125"/>
    </source>
</evidence>
<organism evidence="6 7">
    <name type="scientific">Winogradskya consettensis</name>
    <dbReference type="NCBI Taxonomy" id="113560"/>
    <lineage>
        <taxon>Bacteria</taxon>
        <taxon>Bacillati</taxon>
        <taxon>Actinomycetota</taxon>
        <taxon>Actinomycetes</taxon>
        <taxon>Micromonosporales</taxon>
        <taxon>Micromonosporaceae</taxon>
        <taxon>Winogradskya</taxon>
    </lineage>
</organism>
<evidence type="ECO:0000256" key="4">
    <source>
        <dbReference type="PROSITE-ProRule" id="PRU00335"/>
    </source>
</evidence>